<keyword evidence="2" id="KW-1185">Reference proteome</keyword>
<sequence length="117" mass="13591">MDVLVVGQITFWYTVCEISPTAVVDKLIQFLVDLTVPGRGAGESTWLQRQVRTLEQTTERASLEFQIRRFLRAWDYHFPEIHHELIVRYVTGALVSIAATSLYHSFRRPSRPPLAYR</sequence>
<organism evidence="1 2">
    <name type="scientific">Fistulifera solaris</name>
    <name type="common">Oleaginous diatom</name>
    <dbReference type="NCBI Taxonomy" id="1519565"/>
    <lineage>
        <taxon>Eukaryota</taxon>
        <taxon>Sar</taxon>
        <taxon>Stramenopiles</taxon>
        <taxon>Ochrophyta</taxon>
        <taxon>Bacillariophyta</taxon>
        <taxon>Bacillariophyceae</taxon>
        <taxon>Bacillariophycidae</taxon>
        <taxon>Naviculales</taxon>
        <taxon>Naviculaceae</taxon>
        <taxon>Fistulifera</taxon>
    </lineage>
</organism>
<proteinExistence type="predicted"/>
<evidence type="ECO:0000313" key="1">
    <source>
        <dbReference type="EMBL" id="GAX28317.1"/>
    </source>
</evidence>
<dbReference type="Proteomes" id="UP000198406">
    <property type="component" value="Unassembled WGS sequence"/>
</dbReference>
<evidence type="ECO:0000313" key="2">
    <source>
        <dbReference type="Proteomes" id="UP000198406"/>
    </source>
</evidence>
<reference evidence="1 2" key="1">
    <citation type="journal article" date="2015" name="Plant Cell">
        <title>Oil accumulation by the oleaginous diatom Fistulifera solaris as revealed by the genome and transcriptome.</title>
        <authorList>
            <person name="Tanaka T."/>
            <person name="Maeda Y."/>
            <person name="Veluchamy A."/>
            <person name="Tanaka M."/>
            <person name="Abida H."/>
            <person name="Marechal E."/>
            <person name="Bowler C."/>
            <person name="Muto M."/>
            <person name="Sunaga Y."/>
            <person name="Tanaka M."/>
            <person name="Yoshino T."/>
            <person name="Taniguchi T."/>
            <person name="Fukuda Y."/>
            <person name="Nemoto M."/>
            <person name="Matsumoto M."/>
            <person name="Wong P.S."/>
            <person name="Aburatani S."/>
            <person name="Fujibuchi W."/>
        </authorList>
    </citation>
    <scope>NUCLEOTIDE SEQUENCE [LARGE SCALE GENOMIC DNA]</scope>
    <source>
        <strain evidence="1 2">JPCC DA0580</strain>
    </source>
</reference>
<dbReference type="AlphaFoldDB" id="A0A1Z5KQ58"/>
<comment type="caution">
    <text evidence="1">The sequence shown here is derived from an EMBL/GenBank/DDBJ whole genome shotgun (WGS) entry which is preliminary data.</text>
</comment>
<name>A0A1Z5KQ58_FISSO</name>
<dbReference type="OrthoDB" id="38020at2759"/>
<dbReference type="EMBL" id="BDSP01000271">
    <property type="protein sequence ID" value="GAX28317.1"/>
    <property type="molecule type" value="Genomic_DNA"/>
</dbReference>
<dbReference type="InParanoid" id="A0A1Z5KQ58"/>
<protein>
    <submittedName>
        <fullName evidence="1">Uncharacterized protein</fullName>
    </submittedName>
</protein>
<accession>A0A1Z5KQ58</accession>
<gene>
    <name evidence="1" type="ORF">FisN_27Hu027</name>
</gene>